<evidence type="ECO:0000256" key="1">
    <source>
        <dbReference type="ARBA" id="ARBA00022801"/>
    </source>
</evidence>
<dbReference type="CDD" id="cd02857">
    <property type="entry name" value="E_set_CDase_PDE_N"/>
    <property type="match status" value="1"/>
</dbReference>
<dbReference type="CDD" id="cd11338">
    <property type="entry name" value="AmyAc_CMD"/>
    <property type="match status" value="1"/>
</dbReference>
<dbReference type="PANTHER" id="PTHR10357:SF210">
    <property type="entry name" value="MALTODEXTRIN GLUCOSIDASE"/>
    <property type="match status" value="1"/>
</dbReference>
<dbReference type="RefSeq" id="WP_146885159.1">
    <property type="nucleotide sequence ID" value="NZ_BJXB01000011.1"/>
</dbReference>
<sequence>MIQNYSVWHDHTPAYTEVLGGRLGTTVKVRLKTLSKPETVQLLLPISGEINELKARAIPAVDGEGHWFEADLPLHQYRTPYGWHLAFHNDSYYFTQAGITRVRRGYRDFFQYLAEHTVPEWVFKSCFYQIFVDRFRNGNTEADVRDNEYLYPAPETVEVHNRVDPERAKRFVPKPVMKAEWGTPPDRKGDVHAHYGGDLEGITEAIPYLNDLGVNALWLTPIFESPSNHKYDTKDYRAVDPHFGGRRAFDEMLAKAHMSGIKIILDGVFNHTGDLHEMFQKALYNPTIPERTLFTWHGSDTPTYEAFFGVPTLPKVDYSSELAFQEFIDGPNSVVRYWLRAGIDGWRLDVAQMIGRKGTDEGNLEVHRRLKKAAREENPQAFIFGERFFDAEHALDGRGEDAVMNYHGFGLPIMEWLAQANGRFEPVQARAEEVVDLMWDAYQALPPQVALSQVNLIDSHDVARSLYRLGNDKNKLRVALSLLYTYVGVPCMFYGTEIGLTQFEEGTMPFCRVTMPWDEKEWDLDLLAFTRKLIELRKSHIALQQGSLRFLLGSNDTIAYERSYTHASGKVDRVVVAASNQLTPRIISLDLPSGTYRNAITGEEVNPERVQLSGSLVLVAE</sequence>
<dbReference type="PANTHER" id="PTHR10357">
    <property type="entry name" value="ALPHA-AMYLASE FAMILY MEMBER"/>
    <property type="match status" value="1"/>
</dbReference>
<feature type="domain" description="Glycosyl hydrolase family 13 catalytic" evidence="3">
    <location>
        <begin position="129"/>
        <end position="537"/>
    </location>
</feature>
<organism evidence="4 5">
    <name type="scientific">Deinococcus cellulosilyticus (strain DSM 18568 / NBRC 106333 / KACC 11606 / 5516J-15)</name>
    <dbReference type="NCBI Taxonomy" id="1223518"/>
    <lineage>
        <taxon>Bacteria</taxon>
        <taxon>Thermotogati</taxon>
        <taxon>Deinococcota</taxon>
        <taxon>Deinococci</taxon>
        <taxon>Deinococcales</taxon>
        <taxon>Deinococcaceae</taxon>
        <taxon>Deinococcus</taxon>
    </lineage>
</organism>
<keyword evidence="1" id="KW-0378">Hydrolase</keyword>
<evidence type="ECO:0000259" key="3">
    <source>
        <dbReference type="SMART" id="SM00642"/>
    </source>
</evidence>
<dbReference type="OrthoDB" id="53578at2"/>
<dbReference type="Pfam" id="PF00128">
    <property type="entry name" value="Alpha-amylase"/>
    <property type="match status" value="1"/>
</dbReference>
<name>A0A511N2R8_DEIC1</name>
<reference evidence="4 5" key="1">
    <citation type="submission" date="2019-07" db="EMBL/GenBank/DDBJ databases">
        <title>Whole genome shotgun sequence of Deinococcus cellulosilyticus NBRC 106333.</title>
        <authorList>
            <person name="Hosoyama A."/>
            <person name="Uohara A."/>
            <person name="Ohji S."/>
            <person name="Ichikawa N."/>
        </authorList>
    </citation>
    <scope>NUCLEOTIDE SEQUENCE [LARGE SCALE GENOMIC DNA]</scope>
    <source>
        <strain evidence="4 5">NBRC 106333</strain>
    </source>
</reference>
<dbReference type="GO" id="GO:0005975">
    <property type="term" value="P:carbohydrate metabolic process"/>
    <property type="evidence" value="ECO:0007669"/>
    <property type="project" value="InterPro"/>
</dbReference>
<dbReference type="InterPro" id="IPR006047">
    <property type="entry name" value="GH13_cat_dom"/>
</dbReference>
<protein>
    <submittedName>
        <fullName evidence="4">Alpha-glycosidase</fullName>
    </submittedName>
</protein>
<dbReference type="AlphaFoldDB" id="A0A511N2R8"/>
<evidence type="ECO:0000313" key="5">
    <source>
        <dbReference type="Proteomes" id="UP000321306"/>
    </source>
</evidence>
<accession>A0A511N2R8</accession>
<keyword evidence="5" id="KW-1185">Reference proteome</keyword>
<dbReference type="InterPro" id="IPR004185">
    <property type="entry name" value="Glyco_hydro_13_lg-like_dom"/>
</dbReference>
<dbReference type="SUPFAM" id="SSF51445">
    <property type="entry name" value="(Trans)glycosidases"/>
    <property type="match status" value="1"/>
</dbReference>
<comment type="caution">
    <text evidence="4">The sequence shown here is derived from an EMBL/GenBank/DDBJ whole genome shotgun (WGS) entry which is preliminary data.</text>
</comment>
<dbReference type="Gene3D" id="3.20.20.80">
    <property type="entry name" value="Glycosidases"/>
    <property type="match status" value="1"/>
</dbReference>
<proteinExistence type="predicted"/>
<dbReference type="Proteomes" id="UP000321306">
    <property type="component" value="Unassembled WGS sequence"/>
</dbReference>
<evidence type="ECO:0000256" key="2">
    <source>
        <dbReference type="ARBA" id="ARBA00023295"/>
    </source>
</evidence>
<dbReference type="SMART" id="SM00642">
    <property type="entry name" value="Aamy"/>
    <property type="match status" value="1"/>
</dbReference>
<gene>
    <name evidence="4" type="ORF">DC3_27780</name>
</gene>
<dbReference type="InterPro" id="IPR017853">
    <property type="entry name" value="GH"/>
</dbReference>
<dbReference type="EMBL" id="BJXB01000011">
    <property type="protein sequence ID" value="GEM47143.1"/>
    <property type="molecule type" value="Genomic_DNA"/>
</dbReference>
<evidence type="ECO:0000313" key="4">
    <source>
        <dbReference type="EMBL" id="GEM47143.1"/>
    </source>
</evidence>
<dbReference type="GO" id="GO:0004553">
    <property type="term" value="F:hydrolase activity, hydrolyzing O-glycosyl compounds"/>
    <property type="evidence" value="ECO:0007669"/>
    <property type="project" value="InterPro"/>
</dbReference>
<keyword evidence="2 4" id="KW-0326">Glycosidase</keyword>